<dbReference type="AlphaFoldDB" id="E4N1C8"/>
<dbReference type="STRING" id="452652.KSE_61970"/>
<gene>
    <name evidence="8" type="primary">cdo2</name>
    <name evidence="8" type="ordered locus">KSE_61970</name>
</gene>
<dbReference type="eggNOG" id="COG5553">
    <property type="taxonomic scope" value="Bacteria"/>
</dbReference>
<sequence length="195" mass="21108">MSIDLAPERSGSTTVERGSSGSAGAGTAVERGPAAYAAPGGTARPPLSPNALRRIVRDLAERPERWLHRVRLSAENRWYERLELAEDYEVWVISWLPGQSTGFHDHGGSRGAFTVALGELEELALAGPEHGLTVRRLSAGSERAFGPQYLHDVRNTAQGPAVTLHAYSPPLSEMSHYELRVGGLVKTSTEGAEQW</sequence>
<evidence type="ECO:0000256" key="7">
    <source>
        <dbReference type="SAM" id="MobiDB-lite"/>
    </source>
</evidence>
<dbReference type="GO" id="GO:0017172">
    <property type="term" value="F:cysteine dioxygenase activity"/>
    <property type="evidence" value="ECO:0007669"/>
    <property type="project" value="UniProtKB-EC"/>
</dbReference>
<dbReference type="PANTHER" id="PTHR12918">
    <property type="entry name" value="CYSTEINE DIOXYGENASE"/>
    <property type="match status" value="1"/>
</dbReference>
<dbReference type="EMBL" id="AP010968">
    <property type="protein sequence ID" value="BAJ31962.1"/>
    <property type="molecule type" value="Genomic_DNA"/>
</dbReference>
<evidence type="ECO:0000256" key="2">
    <source>
        <dbReference type="ARBA" id="ARBA00022723"/>
    </source>
</evidence>
<keyword evidence="3 8" id="KW-0223">Dioxygenase</keyword>
<dbReference type="HOGENOM" id="CLU_102185_2_0_11"/>
<evidence type="ECO:0000256" key="3">
    <source>
        <dbReference type="ARBA" id="ARBA00022964"/>
    </source>
</evidence>
<feature type="binding site" evidence="6">
    <location>
        <position position="106"/>
    </location>
    <ligand>
        <name>Fe cation</name>
        <dbReference type="ChEBI" id="CHEBI:24875"/>
        <note>catalytic</note>
    </ligand>
</feature>
<evidence type="ECO:0000256" key="5">
    <source>
        <dbReference type="ARBA" id="ARBA00023004"/>
    </source>
</evidence>
<name>E4N1C8_KITSK</name>
<dbReference type="GO" id="GO:0008198">
    <property type="term" value="F:ferrous iron binding"/>
    <property type="evidence" value="ECO:0007669"/>
    <property type="project" value="TreeGrafter"/>
</dbReference>
<organism evidence="8 9">
    <name type="scientific">Kitasatospora setae (strain ATCC 33774 / DSM 43861 / JCM 3304 / KCC A-0304 / NBRC 14216 / KM-6054)</name>
    <name type="common">Streptomyces setae</name>
    <dbReference type="NCBI Taxonomy" id="452652"/>
    <lineage>
        <taxon>Bacteria</taxon>
        <taxon>Bacillati</taxon>
        <taxon>Actinomycetota</taxon>
        <taxon>Actinomycetes</taxon>
        <taxon>Kitasatosporales</taxon>
        <taxon>Streptomycetaceae</taxon>
        <taxon>Kitasatospora</taxon>
    </lineage>
</organism>
<evidence type="ECO:0000256" key="6">
    <source>
        <dbReference type="PIRSR" id="PIRSR610300-51"/>
    </source>
</evidence>
<dbReference type="EC" id="1.13.11.20" evidence="8"/>
<reference evidence="8 9" key="1">
    <citation type="journal article" date="2010" name="DNA Res.">
        <title>Genome sequence of Kitasatospora setae NBRC 14216T: an evolutionary snapshot of the family Streptomycetaceae.</title>
        <authorList>
            <person name="Ichikawa N."/>
            <person name="Oguchi A."/>
            <person name="Ikeda H."/>
            <person name="Ishikawa J."/>
            <person name="Kitani S."/>
            <person name="Watanabe Y."/>
            <person name="Nakamura S."/>
            <person name="Katano Y."/>
            <person name="Kishi E."/>
            <person name="Sasagawa M."/>
            <person name="Ankai A."/>
            <person name="Fukui S."/>
            <person name="Hashimoto Y."/>
            <person name="Kamata S."/>
            <person name="Otoguro M."/>
            <person name="Tanikawa S."/>
            <person name="Nihira T."/>
            <person name="Horinouchi S."/>
            <person name="Ohnishi Y."/>
            <person name="Hayakawa M."/>
            <person name="Kuzuyama T."/>
            <person name="Arisawa A."/>
            <person name="Nomoto F."/>
            <person name="Miura H."/>
            <person name="Takahashi Y."/>
            <person name="Fujita N."/>
        </authorList>
    </citation>
    <scope>NUCLEOTIDE SEQUENCE [LARGE SCALE GENOMIC DNA]</scope>
    <source>
        <strain evidence="9">ATCC 33774 / DSM 43861 / JCM 3304 / KCC A-0304 / NBRC 14216 / KM-6054</strain>
    </source>
</reference>
<dbReference type="Pfam" id="PF05995">
    <property type="entry name" value="CDO_I"/>
    <property type="match status" value="1"/>
</dbReference>
<comment type="similarity">
    <text evidence="1">Belongs to the cysteine dioxygenase family.</text>
</comment>
<keyword evidence="4 8" id="KW-0560">Oxidoreductase</keyword>
<evidence type="ECO:0000313" key="9">
    <source>
        <dbReference type="Proteomes" id="UP000007076"/>
    </source>
</evidence>
<dbReference type="InterPro" id="IPR014710">
    <property type="entry name" value="RmlC-like_jellyroll"/>
</dbReference>
<dbReference type="RefSeq" id="WP_014139258.1">
    <property type="nucleotide sequence ID" value="NC_016109.1"/>
</dbReference>
<dbReference type="InterPro" id="IPR010300">
    <property type="entry name" value="CDO_1"/>
</dbReference>
<evidence type="ECO:0000256" key="1">
    <source>
        <dbReference type="ARBA" id="ARBA00006622"/>
    </source>
</evidence>
<dbReference type="Proteomes" id="UP000007076">
    <property type="component" value="Chromosome"/>
</dbReference>
<dbReference type="KEGG" id="ksk:KSE_61970"/>
<evidence type="ECO:0000256" key="4">
    <source>
        <dbReference type="ARBA" id="ARBA00023002"/>
    </source>
</evidence>
<keyword evidence="2 6" id="KW-0479">Metal-binding</keyword>
<evidence type="ECO:0000313" key="8">
    <source>
        <dbReference type="EMBL" id="BAJ31962.1"/>
    </source>
</evidence>
<feature type="compositionally biased region" description="Low complexity" evidence="7">
    <location>
        <begin position="18"/>
        <end position="45"/>
    </location>
</feature>
<dbReference type="InterPro" id="IPR011051">
    <property type="entry name" value="RmlC_Cupin_sf"/>
</dbReference>
<keyword evidence="9" id="KW-1185">Reference proteome</keyword>
<feature type="binding site" evidence="6">
    <location>
        <position position="104"/>
    </location>
    <ligand>
        <name>Fe cation</name>
        <dbReference type="ChEBI" id="CHEBI:24875"/>
        <note>catalytic</note>
    </ligand>
</feature>
<dbReference type="PANTHER" id="PTHR12918:SF1">
    <property type="entry name" value="CYSTEINE DIOXYGENASE TYPE 1"/>
    <property type="match status" value="1"/>
</dbReference>
<feature type="binding site" evidence="6">
    <location>
        <position position="151"/>
    </location>
    <ligand>
        <name>Fe cation</name>
        <dbReference type="ChEBI" id="CHEBI:24875"/>
        <note>catalytic</note>
    </ligand>
</feature>
<keyword evidence="5 6" id="KW-0408">Iron</keyword>
<feature type="region of interest" description="Disordered" evidence="7">
    <location>
        <begin position="1"/>
        <end position="49"/>
    </location>
</feature>
<dbReference type="Gene3D" id="2.60.120.10">
    <property type="entry name" value="Jelly Rolls"/>
    <property type="match status" value="1"/>
</dbReference>
<dbReference type="CDD" id="cd10548">
    <property type="entry name" value="cupin_CDO"/>
    <property type="match status" value="1"/>
</dbReference>
<proteinExistence type="inferred from homology"/>
<dbReference type="PATRIC" id="fig|452652.3.peg.6211"/>
<dbReference type="SUPFAM" id="SSF51182">
    <property type="entry name" value="RmlC-like cupins"/>
    <property type="match status" value="1"/>
</dbReference>
<protein>
    <submittedName>
        <fullName evidence="8">Putative cysteine dioxygenase</fullName>
        <ecNumber evidence="8">1.13.11.20</ecNumber>
    </submittedName>
</protein>
<accession>E4N1C8</accession>